<keyword evidence="1" id="KW-1133">Transmembrane helix</keyword>
<feature type="transmembrane region" description="Helical" evidence="1">
    <location>
        <begin position="99"/>
        <end position="121"/>
    </location>
</feature>
<proteinExistence type="predicted"/>
<feature type="transmembrane region" description="Helical" evidence="1">
    <location>
        <begin position="53"/>
        <end position="72"/>
    </location>
</feature>
<dbReference type="AlphaFoldDB" id="A0A5L8XJ31"/>
<dbReference type="RefSeq" id="WP_220726657.1">
    <property type="nucleotide sequence ID" value="NZ_CBCXLM010000030.1"/>
</dbReference>
<name>A0A5L8XJ31_CAMUP</name>
<feature type="transmembrane region" description="Helical" evidence="1">
    <location>
        <begin position="12"/>
        <end position="33"/>
    </location>
</feature>
<keyword evidence="1" id="KW-0472">Membrane</keyword>
<accession>A0A5L8XJ31</accession>
<dbReference type="EMBL" id="AACNSW010000009">
    <property type="protein sequence ID" value="EAL3776644.1"/>
    <property type="molecule type" value="Genomic_DNA"/>
</dbReference>
<keyword evidence="1" id="KW-0812">Transmembrane</keyword>
<protein>
    <submittedName>
        <fullName evidence="2">Uncharacterized protein</fullName>
    </submittedName>
</protein>
<evidence type="ECO:0000256" key="1">
    <source>
        <dbReference type="SAM" id="Phobius"/>
    </source>
</evidence>
<feature type="transmembrane region" description="Helical" evidence="1">
    <location>
        <begin position="127"/>
        <end position="151"/>
    </location>
</feature>
<evidence type="ECO:0000313" key="2">
    <source>
        <dbReference type="EMBL" id="EAL3776644.1"/>
    </source>
</evidence>
<reference evidence="2" key="1">
    <citation type="submission" date="2018-05" db="EMBL/GenBank/DDBJ databases">
        <authorList>
            <consortium name="PulseNet: The National Subtyping Network for Foodborne Disease Surveillance"/>
            <person name="Tarr C.L."/>
            <person name="Trees E."/>
            <person name="Katz L.S."/>
            <person name="Carleton-Romer H.A."/>
            <person name="Stroika S."/>
            <person name="Kucerova Z."/>
            <person name="Roache K.F."/>
            <person name="Sabol A.L."/>
            <person name="Besser J."/>
            <person name="Gerner-Smidt P."/>
        </authorList>
    </citation>
    <scope>NUCLEOTIDE SEQUENCE</scope>
    <source>
        <strain evidence="2">PNUSAC001154</strain>
    </source>
</reference>
<comment type="caution">
    <text evidence="2">The sequence shown here is derived from an EMBL/GenBank/DDBJ whole genome shotgun (WGS) entry which is preliminary data.</text>
</comment>
<organism evidence="2">
    <name type="scientific">Campylobacter upsaliensis</name>
    <dbReference type="NCBI Taxonomy" id="28080"/>
    <lineage>
        <taxon>Bacteria</taxon>
        <taxon>Pseudomonadati</taxon>
        <taxon>Campylobacterota</taxon>
        <taxon>Epsilonproteobacteria</taxon>
        <taxon>Campylobacterales</taxon>
        <taxon>Campylobacteraceae</taxon>
        <taxon>Campylobacter</taxon>
    </lineage>
</organism>
<sequence length="168" mass="19653">MLNKIYDNHKRFIILAFVCSFMFCLFGMFYFYQYNCIIHKSLINLIEKFISNIITFVSISFGFYLTSSSILFSSQYIKTLNKEDELKPSQRKIHTLKEYFKLAIYNALFTISISFFVLLAIAIQNDIVLIILFSILIAFLILNFIFIYLLLKVFGNALIIQARPDNNG</sequence>
<gene>
    <name evidence="2" type="ORF">BSY74_03830</name>
</gene>